<dbReference type="EMBL" id="LAZR01006919">
    <property type="protein sequence ID" value="KKM88746.1"/>
    <property type="molecule type" value="Genomic_DNA"/>
</dbReference>
<evidence type="ECO:0000313" key="1">
    <source>
        <dbReference type="EMBL" id="KKM88746.1"/>
    </source>
</evidence>
<name>A0A0F9LNE8_9ZZZZ</name>
<organism evidence="1">
    <name type="scientific">marine sediment metagenome</name>
    <dbReference type="NCBI Taxonomy" id="412755"/>
    <lineage>
        <taxon>unclassified sequences</taxon>
        <taxon>metagenomes</taxon>
        <taxon>ecological metagenomes</taxon>
    </lineage>
</organism>
<reference evidence="1" key="1">
    <citation type="journal article" date="2015" name="Nature">
        <title>Complex archaea that bridge the gap between prokaryotes and eukaryotes.</title>
        <authorList>
            <person name="Spang A."/>
            <person name="Saw J.H."/>
            <person name="Jorgensen S.L."/>
            <person name="Zaremba-Niedzwiedzka K."/>
            <person name="Martijn J."/>
            <person name="Lind A.E."/>
            <person name="van Eijk R."/>
            <person name="Schleper C."/>
            <person name="Guy L."/>
            <person name="Ettema T.J."/>
        </authorList>
    </citation>
    <scope>NUCLEOTIDE SEQUENCE</scope>
</reference>
<protein>
    <submittedName>
        <fullName evidence="1">Uncharacterized protein</fullName>
    </submittedName>
</protein>
<comment type="caution">
    <text evidence="1">The sequence shown here is derived from an EMBL/GenBank/DDBJ whole genome shotgun (WGS) entry which is preliminary data.</text>
</comment>
<accession>A0A0F9LNE8</accession>
<proteinExistence type="predicted"/>
<dbReference type="AlphaFoldDB" id="A0A0F9LNE8"/>
<sequence length="76" mass="8871">MLTSRDIPTVVNSSPDCNRSFLCQHLEDHKNGEFTEKFDPDYYRLMEERNRLRTENAKLHKQVSDVKSALLGEKTS</sequence>
<gene>
    <name evidence="1" type="ORF">LCGC14_1255540</name>
</gene>